<dbReference type="VEuPathDB" id="FungiDB:AeMF1_007818"/>
<dbReference type="AlphaFoldDB" id="A0A6G0WTS0"/>
<feature type="compositionally biased region" description="Low complexity" evidence="1">
    <location>
        <begin position="64"/>
        <end position="76"/>
    </location>
</feature>
<evidence type="ECO:0000313" key="2">
    <source>
        <dbReference type="EMBL" id="KAF0730913.1"/>
    </source>
</evidence>
<accession>A0A6G0WTS0</accession>
<evidence type="ECO:0008006" key="4">
    <source>
        <dbReference type="Google" id="ProtNLM"/>
    </source>
</evidence>
<evidence type="ECO:0000256" key="1">
    <source>
        <dbReference type="SAM" id="MobiDB-lite"/>
    </source>
</evidence>
<feature type="compositionally biased region" description="Pro residues" evidence="1">
    <location>
        <begin position="40"/>
        <end position="51"/>
    </location>
</feature>
<reference evidence="2 3" key="1">
    <citation type="submission" date="2019-07" db="EMBL/GenBank/DDBJ databases">
        <title>Genomics analysis of Aphanomyces spp. identifies a new class of oomycete effector associated with host adaptation.</title>
        <authorList>
            <person name="Gaulin E."/>
        </authorList>
    </citation>
    <scope>NUCLEOTIDE SEQUENCE [LARGE SCALE GENOMIC DNA]</scope>
    <source>
        <strain evidence="2 3">ATCC 201684</strain>
    </source>
</reference>
<feature type="compositionally biased region" description="Basic and acidic residues" evidence="1">
    <location>
        <begin position="17"/>
        <end position="28"/>
    </location>
</feature>
<organism evidence="2 3">
    <name type="scientific">Aphanomyces euteiches</name>
    <dbReference type="NCBI Taxonomy" id="100861"/>
    <lineage>
        <taxon>Eukaryota</taxon>
        <taxon>Sar</taxon>
        <taxon>Stramenopiles</taxon>
        <taxon>Oomycota</taxon>
        <taxon>Saprolegniomycetes</taxon>
        <taxon>Saprolegniales</taxon>
        <taxon>Verrucalvaceae</taxon>
        <taxon>Aphanomyces</taxon>
    </lineage>
</organism>
<feature type="region of interest" description="Disordered" evidence="1">
    <location>
        <begin position="306"/>
        <end position="353"/>
    </location>
</feature>
<keyword evidence="3" id="KW-1185">Reference proteome</keyword>
<dbReference type="Proteomes" id="UP000481153">
    <property type="component" value="Unassembled WGS sequence"/>
</dbReference>
<gene>
    <name evidence="2" type="ORF">Ae201684_011795</name>
</gene>
<dbReference type="VEuPathDB" id="FungiDB:AeMF1_008996"/>
<feature type="compositionally biased region" description="Polar residues" evidence="1">
    <location>
        <begin position="78"/>
        <end position="92"/>
    </location>
</feature>
<sequence length="665" mass="73851">MSDSDSQRRSQSPDNAPDNRSRSREQQRGRPLRRQVPTPFRSPPRRNPPPVDQRVVFGGYVYQPPATAAPTPTAAPNVSPSNSTPGRAQNTPLPADSADDVDMGDDDGSTFVYNAPALPQPPTFNGSTKAERRIFIRQYNKYLDQINALHCNGTRPFVMPVSACMDVSTKKRLAMWTFGNRDYRTIEESEWEAWFGKAFDEEPQDLEVLKKRLTSAIRFNTSILDADSRIEKMLEDLMKALERDDQTWILEQEGKIVVDIMVKIKPTTLQKSVVRQLAMNRNKPLKSDVFRFVGWLRVHTAGYQLYGPADEEKPPAPPKNTKIEKSNDSGGGGANRGTPANDQRGAMPASPKPKCLKCGKDDHKVSACPKCAPGEADKLLKEQLEKWEEARKKVAKLNQPVHQSLGREAKIEDIVSVSTTLLDTGSDVTLVTAGVITSLEDAGVDVTNVSAEAIEIQPYGQAAALKLDRQVQFNLVTLETPCGPLALRGLKAWVDNTSNATELLISRAVMERLGFSEDDFLCHAFAKQEVWDVSDVDKPSDFARIHRLTHAAVSDECGDDGINCATPDIQVPSPEDADTERDRRRAVVEAVLEDKIQESKPEGLSAAFLERLRKILTTHVDVFRLEIGHDKPIAMEPLRVRIKPGAIPVKCGLRRYPPAHVEFLK</sequence>
<name>A0A6G0WTS0_9STRA</name>
<feature type="region of interest" description="Disordered" evidence="1">
    <location>
        <begin position="1"/>
        <end position="103"/>
    </location>
</feature>
<proteinExistence type="predicted"/>
<dbReference type="EMBL" id="VJMJ01000149">
    <property type="protein sequence ID" value="KAF0730913.1"/>
    <property type="molecule type" value="Genomic_DNA"/>
</dbReference>
<comment type="caution">
    <text evidence="2">The sequence shown here is derived from an EMBL/GenBank/DDBJ whole genome shotgun (WGS) entry which is preliminary data.</text>
</comment>
<evidence type="ECO:0000313" key="3">
    <source>
        <dbReference type="Proteomes" id="UP000481153"/>
    </source>
</evidence>
<protein>
    <recommendedName>
        <fullName evidence="4">Peptidase A2 domain-containing protein</fullName>
    </recommendedName>
</protein>